<dbReference type="PROSITE" id="PS50943">
    <property type="entry name" value="HTH_CROC1"/>
    <property type="match status" value="1"/>
</dbReference>
<dbReference type="Pfam" id="PF13560">
    <property type="entry name" value="HTH_31"/>
    <property type="match status" value="1"/>
</dbReference>
<dbReference type="InterPro" id="IPR002182">
    <property type="entry name" value="NB-ARC"/>
</dbReference>
<evidence type="ECO:0000313" key="3">
    <source>
        <dbReference type="Proteomes" id="UP000655751"/>
    </source>
</evidence>
<dbReference type="Gene3D" id="3.40.50.300">
    <property type="entry name" value="P-loop containing nucleotide triphosphate hydrolases"/>
    <property type="match status" value="1"/>
</dbReference>
<dbReference type="AlphaFoldDB" id="A0A931N3P9"/>
<sequence length="329" mass="34097">MTVEIPAVTTDGIVLRRLRKKAGFSLARLAESTHYDKGYLSKVENGRKPMSLELAQACDRVLDSHGELVGRVAAATAAVGEELPLAQLPAAPRRVFGRRGALEQMQRLLVADSTPGEVSVVCLDGPAGVGKTTVALRCAHTIAHRFGDGALYADLAGRDRTAGPVSPAEVLGGFLRALGVPRASIPHGESERAATYRSMLAGRSVLVLLDDAATSAQVLPLVPGTAGCAVLVTSRAPLTGLLMAPAPAARMPLDALAPDAAVDLVRSVIGGRRAAAEPEELAAVTRRYGYLPSALRAVAVWLAAHPHASIAESRTLEGGLPAAWQSAAG</sequence>
<accession>A0A931N3P9</accession>
<dbReference type="Proteomes" id="UP000655751">
    <property type="component" value="Unassembled WGS sequence"/>
</dbReference>
<dbReference type="PRINTS" id="PR00364">
    <property type="entry name" value="DISEASERSIST"/>
</dbReference>
<dbReference type="Gene3D" id="1.10.260.40">
    <property type="entry name" value="lambda repressor-like DNA-binding domains"/>
    <property type="match status" value="1"/>
</dbReference>
<dbReference type="InterPro" id="IPR001387">
    <property type="entry name" value="Cro/C1-type_HTH"/>
</dbReference>
<organism evidence="2 3">
    <name type="scientific">Nocardia bovistercoris</name>
    <dbReference type="NCBI Taxonomy" id="2785916"/>
    <lineage>
        <taxon>Bacteria</taxon>
        <taxon>Bacillati</taxon>
        <taxon>Actinomycetota</taxon>
        <taxon>Actinomycetes</taxon>
        <taxon>Mycobacteriales</taxon>
        <taxon>Nocardiaceae</taxon>
        <taxon>Nocardia</taxon>
    </lineage>
</organism>
<dbReference type="InterPro" id="IPR027417">
    <property type="entry name" value="P-loop_NTPase"/>
</dbReference>
<evidence type="ECO:0000313" key="2">
    <source>
        <dbReference type="EMBL" id="MBH0780875.1"/>
    </source>
</evidence>
<dbReference type="RefSeq" id="WP_196153180.1">
    <property type="nucleotide sequence ID" value="NZ_JADMLG010000018.1"/>
</dbReference>
<dbReference type="GO" id="GO:0003677">
    <property type="term" value="F:DNA binding"/>
    <property type="evidence" value="ECO:0007669"/>
    <property type="project" value="InterPro"/>
</dbReference>
<comment type="caution">
    <text evidence="2">The sequence shown here is derived from an EMBL/GenBank/DDBJ whole genome shotgun (WGS) entry which is preliminary data.</text>
</comment>
<gene>
    <name evidence="2" type="ORF">IT779_31855</name>
</gene>
<dbReference type="SUPFAM" id="SSF52540">
    <property type="entry name" value="P-loop containing nucleoside triphosphate hydrolases"/>
    <property type="match status" value="1"/>
</dbReference>
<evidence type="ECO:0000259" key="1">
    <source>
        <dbReference type="PROSITE" id="PS50943"/>
    </source>
</evidence>
<dbReference type="PANTHER" id="PTHR47691:SF3">
    <property type="entry name" value="HTH-TYPE TRANSCRIPTIONAL REGULATOR RV0890C-RELATED"/>
    <property type="match status" value="1"/>
</dbReference>
<dbReference type="Pfam" id="PF00931">
    <property type="entry name" value="NB-ARC"/>
    <property type="match status" value="1"/>
</dbReference>
<dbReference type="EMBL" id="JADMLG010000018">
    <property type="protein sequence ID" value="MBH0780875.1"/>
    <property type="molecule type" value="Genomic_DNA"/>
</dbReference>
<dbReference type="PANTHER" id="PTHR47691">
    <property type="entry name" value="REGULATOR-RELATED"/>
    <property type="match status" value="1"/>
</dbReference>
<protein>
    <submittedName>
        <fullName evidence="2">Helix-turn-helix domain-containing protein</fullName>
    </submittedName>
</protein>
<reference evidence="2" key="1">
    <citation type="submission" date="2020-11" db="EMBL/GenBank/DDBJ databases">
        <title>Nocardia NEAU-351.nov., a novel actinomycete isolated from the cow dung.</title>
        <authorList>
            <person name="Zhang X."/>
        </authorList>
    </citation>
    <scope>NUCLEOTIDE SEQUENCE</scope>
    <source>
        <strain evidence="2">NEAU-351</strain>
    </source>
</reference>
<keyword evidence="3" id="KW-1185">Reference proteome</keyword>
<feature type="domain" description="HTH cro/C1-type" evidence="1">
    <location>
        <begin position="15"/>
        <end position="68"/>
    </location>
</feature>
<name>A0A931N3P9_9NOCA</name>
<dbReference type="CDD" id="cd00093">
    <property type="entry name" value="HTH_XRE"/>
    <property type="match status" value="1"/>
</dbReference>
<proteinExistence type="predicted"/>
<dbReference type="InterPro" id="IPR010982">
    <property type="entry name" value="Lambda_DNA-bd_dom_sf"/>
</dbReference>
<dbReference type="SUPFAM" id="SSF47413">
    <property type="entry name" value="lambda repressor-like DNA-binding domains"/>
    <property type="match status" value="1"/>
</dbReference>
<dbReference type="SMART" id="SM00530">
    <property type="entry name" value="HTH_XRE"/>
    <property type="match status" value="1"/>
</dbReference>
<dbReference type="GO" id="GO:0043531">
    <property type="term" value="F:ADP binding"/>
    <property type="evidence" value="ECO:0007669"/>
    <property type="project" value="InterPro"/>
</dbReference>